<comment type="caution">
    <text evidence="3">The sequence shown here is derived from an EMBL/GenBank/DDBJ whole genome shotgun (WGS) entry which is preliminary data.</text>
</comment>
<dbReference type="STRING" id="1000565.METUNv1_03145"/>
<organism evidence="3 4">
    <name type="scientific">Methyloversatilis universalis (strain ATCC BAA-1314 / DSM 25237 / JCM 13912 / CCUG 52030 / FAM5)</name>
    <dbReference type="NCBI Taxonomy" id="1000565"/>
    <lineage>
        <taxon>Bacteria</taxon>
        <taxon>Pseudomonadati</taxon>
        <taxon>Pseudomonadota</taxon>
        <taxon>Betaproteobacteria</taxon>
        <taxon>Nitrosomonadales</taxon>
        <taxon>Sterolibacteriaceae</taxon>
        <taxon>Methyloversatilis</taxon>
    </lineage>
</organism>
<dbReference type="EMBL" id="AFHG01000056">
    <property type="protein sequence ID" value="EGK70584.1"/>
    <property type="molecule type" value="Genomic_DNA"/>
</dbReference>
<feature type="compositionally biased region" description="Basic and acidic residues" evidence="1">
    <location>
        <begin position="1"/>
        <end position="12"/>
    </location>
</feature>
<dbReference type="Proteomes" id="UP000005019">
    <property type="component" value="Unassembled WGS sequence"/>
</dbReference>
<dbReference type="RefSeq" id="WP_008063337.1">
    <property type="nucleotide sequence ID" value="NZ_AFHG01000056.1"/>
</dbReference>
<dbReference type="Pfam" id="PF08722">
    <property type="entry name" value="Tn7_TnsA-like_N"/>
    <property type="match status" value="1"/>
</dbReference>
<dbReference type="AlphaFoldDB" id="F5RFQ8"/>
<sequence>MTINKDDCHTEDNAPPARKIGPTRRSVSGQYVFRGKKGVAFESTLERDFIIRMEFILAVDGLRSQPVTIPFTGHQGRTFPYTPDFLVRYRRGLAQTELYEVKSYAEWSQNWRKWKSKWKAARRYAKQQGWRFRIFDESRIHDVVFENARYLERYKAMTVPPDTTEPVLSSVPVHQKISIGRLLDEHPRHVVLHLIAIRTLDFDVNEPLDPLDLGLTVWRTES</sequence>
<accession>F5RFQ8</accession>
<evidence type="ECO:0000259" key="2">
    <source>
        <dbReference type="Pfam" id="PF08722"/>
    </source>
</evidence>
<dbReference type="GO" id="GO:0003676">
    <property type="term" value="F:nucleic acid binding"/>
    <property type="evidence" value="ECO:0007669"/>
    <property type="project" value="InterPro"/>
</dbReference>
<dbReference type="eggNOG" id="ENOG5032A4T">
    <property type="taxonomic scope" value="Bacteria"/>
</dbReference>
<evidence type="ECO:0000256" key="1">
    <source>
        <dbReference type="SAM" id="MobiDB-lite"/>
    </source>
</evidence>
<evidence type="ECO:0000313" key="4">
    <source>
        <dbReference type="Proteomes" id="UP000005019"/>
    </source>
</evidence>
<dbReference type="InterPro" id="IPR011856">
    <property type="entry name" value="tRNA_endonuc-like_dom_sf"/>
</dbReference>
<evidence type="ECO:0000313" key="3">
    <source>
        <dbReference type="EMBL" id="EGK70584.1"/>
    </source>
</evidence>
<dbReference type="InterPro" id="IPR014833">
    <property type="entry name" value="TnsA_N"/>
</dbReference>
<gene>
    <name evidence="3" type="ORF">METUNv1_03145</name>
</gene>
<reference evidence="3 4" key="1">
    <citation type="journal article" date="2011" name="J. Bacteriol.">
        <title>Genome sequence of Methyloversatilis universalis FAM5T, a methylotrophic representative of the order Rhodocyclales.</title>
        <authorList>
            <person name="Kittichotirat W."/>
            <person name="Good N.M."/>
            <person name="Hall R."/>
            <person name="Bringel F."/>
            <person name="Lajus A."/>
            <person name="Medigue C."/>
            <person name="Smalley N.E."/>
            <person name="Beck D."/>
            <person name="Bumgarner R."/>
            <person name="Vuilleumier S."/>
            <person name="Kalyuzhnaya M.G."/>
        </authorList>
    </citation>
    <scope>NUCLEOTIDE SEQUENCE [LARGE SCALE GENOMIC DNA]</scope>
    <source>
        <strain evidence="4">ATCC BAA-1314 / JCM 13912 / FAM5</strain>
    </source>
</reference>
<protein>
    <recommendedName>
        <fullName evidence="2">TnsA endonuclease N-terminal domain-containing protein</fullName>
    </recommendedName>
</protein>
<name>F5RFQ8_METUF</name>
<feature type="region of interest" description="Disordered" evidence="1">
    <location>
        <begin position="1"/>
        <end position="23"/>
    </location>
</feature>
<feature type="domain" description="TnsA endonuclease N-terminal" evidence="2">
    <location>
        <begin position="60"/>
        <end position="137"/>
    </location>
</feature>
<proteinExistence type="predicted"/>
<keyword evidence="4" id="KW-1185">Reference proteome</keyword>
<dbReference type="Gene3D" id="3.40.1350.10">
    <property type="match status" value="1"/>
</dbReference>